<comment type="subcellular location">
    <subcellularLocation>
        <location evidence="3 9">Nucleus</location>
    </subcellularLocation>
</comment>
<dbReference type="PANTHER" id="PTHR45843:SF1">
    <property type="entry name" value="PEPTIDYL-PROLYL CIS-TRANS ISOMERASE-LIKE 4"/>
    <property type="match status" value="1"/>
</dbReference>
<proteinExistence type="inferred from homology"/>
<evidence type="ECO:0000256" key="1">
    <source>
        <dbReference type="ARBA" id="ARBA00000971"/>
    </source>
</evidence>
<feature type="region of interest" description="Disordered" evidence="10">
    <location>
        <begin position="324"/>
        <end position="502"/>
    </location>
</feature>
<evidence type="ECO:0000256" key="9">
    <source>
        <dbReference type="RuleBase" id="RU365081"/>
    </source>
</evidence>
<name>A0A1W0WSW6_HYPEX</name>
<dbReference type="GO" id="GO:0003755">
    <property type="term" value="F:peptidyl-prolyl cis-trans isomerase activity"/>
    <property type="evidence" value="ECO:0007669"/>
    <property type="project" value="UniProtKB-UniRule"/>
</dbReference>
<comment type="similarity">
    <text evidence="9">Belongs to the cyclophilin-type PPIase family. PPIL4 subfamily.</text>
</comment>
<dbReference type="GO" id="GO:0005634">
    <property type="term" value="C:nucleus"/>
    <property type="evidence" value="ECO:0007669"/>
    <property type="project" value="UniProtKB-SubCell"/>
</dbReference>
<feature type="domain" description="PPIase cyclophilin-type" evidence="11">
    <location>
        <begin position="1"/>
        <end position="161"/>
    </location>
</feature>
<dbReference type="CDD" id="cd12235">
    <property type="entry name" value="RRM_PPIL4"/>
    <property type="match status" value="1"/>
</dbReference>
<dbReference type="CDD" id="cd01921">
    <property type="entry name" value="cyclophilin_RRM"/>
    <property type="match status" value="1"/>
</dbReference>
<dbReference type="Pfam" id="PF00076">
    <property type="entry name" value="RRM_1"/>
    <property type="match status" value="1"/>
</dbReference>
<comment type="caution">
    <text evidence="13">The sequence shown here is derived from an EMBL/GenBank/DDBJ whole genome shotgun (WGS) entry which is preliminary data.</text>
</comment>
<dbReference type="Gene3D" id="3.30.70.330">
    <property type="match status" value="1"/>
</dbReference>
<dbReference type="InterPro" id="IPR035538">
    <property type="entry name" value="Cyclophilin_PPIL4"/>
</dbReference>
<evidence type="ECO:0000259" key="12">
    <source>
        <dbReference type="PROSITE" id="PS50102"/>
    </source>
</evidence>
<protein>
    <recommendedName>
        <fullName evidence="9">Peptidyl-prolyl cis-trans isomerase</fullName>
        <shortName evidence="9">PPIase</shortName>
        <ecNumber evidence="9">5.2.1.8</ecNumber>
    </recommendedName>
</protein>
<dbReference type="Pfam" id="PF00160">
    <property type="entry name" value="Pro_isomerase"/>
    <property type="match status" value="1"/>
</dbReference>
<comment type="catalytic activity">
    <reaction evidence="1 9">
        <text>[protein]-peptidylproline (omega=180) = [protein]-peptidylproline (omega=0)</text>
        <dbReference type="Rhea" id="RHEA:16237"/>
        <dbReference type="Rhea" id="RHEA-COMP:10747"/>
        <dbReference type="Rhea" id="RHEA-COMP:10748"/>
        <dbReference type="ChEBI" id="CHEBI:83833"/>
        <dbReference type="ChEBI" id="CHEBI:83834"/>
        <dbReference type="EC" id="5.2.1.8"/>
    </reaction>
</comment>
<evidence type="ECO:0000259" key="11">
    <source>
        <dbReference type="PROSITE" id="PS50072"/>
    </source>
</evidence>
<dbReference type="SUPFAM" id="SSF54928">
    <property type="entry name" value="RNA-binding domain, RBD"/>
    <property type="match status" value="1"/>
</dbReference>
<dbReference type="EMBL" id="MTYJ01000051">
    <property type="protein sequence ID" value="OQV18296.1"/>
    <property type="molecule type" value="Genomic_DNA"/>
</dbReference>
<evidence type="ECO:0000313" key="13">
    <source>
        <dbReference type="EMBL" id="OQV18296.1"/>
    </source>
</evidence>
<organism evidence="13 14">
    <name type="scientific">Hypsibius exemplaris</name>
    <name type="common">Freshwater tardigrade</name>
    <dbReference type="NCBI Taxonomy" id="2072580"/>
    <lineage>
        <taxon>Eukaryota</taxon>
        <taxon>Metazoa</taxon>
        <taxon>Ecdysozoa</taxon>
        <taxon>Tardigrada</taxon>
        <taxon>Eutardigrada</taxon>
        <taxon>Parachela</taxon>
        <taxon>Hypsibioidea</taxon>
        <taxon>Hypsibiidae</taxon>
        <taxon>Hypsibius</taxon>
    </lineage>
</organism>
<evidence type="ECO:0000256" key="7">
    <source>
        <dbReference type="ARBA" id="ARBA00023242"/>
    </source>
</evidence>
<evidence type="ECO:0000313" key="14">
    <source>
        <dbReference type="Proteomes" id="UP000192578"/>
    </source>
</evidence>
<keyword evidence="4 8" id="KW-0694">RNA-binding</keyword>
<feature type="compositionally biased region" description="Basic and acidic residues" evidence="10">
    <location>
        <begin position="477"/>
        <end position="495"/>
    </location>
</feature>
<dbReference type="InterPro" id="IPR035979">
    <property type="entry name" value="RBD_domain_sf"/>
</dbReference>
<dbReference type="OrthoDB" id="2083at2759"/>
<sequence length="502" mass="57110">MSVILETSIGDITVDLHIQERPRACLNFLKLCKIKYYNYCLLFNIQRDFIAQTGDPTNTGKGGESVFSKIHGEKGAYFEPETMPPMRHVKIGTVSFANNGSNMHGSQFFITLGENLDYLDDVHTVFGEVSEGLEVLQKLNETIVDDGNRPYQDIRINHTVILDDPFDDPRGLKIPARSPSPTPEQLETGRIAPGEDLDEYGGKTKEEVEEAVKEKEAKARAQILEMIGDLPDADVKPPDNVLFVCKLNAVTTDDDLLIIFSRFGPIKKCEVIRDQKSGDSLQYAFIEFENEDDCASAFFKMDNVLIDDRRIHVDFSQSVSKLNWVTNRQKQPPSGAAERSQPTSRGRDQREPKQWSAGPSQRTRSPVRRRSPIPEKRRKSPEARQISRDRRISPAARRPQRQRSRSRSASRERNSKRRNPSPQRSPIRTTKSSHSGGRKSKSSRRSSSSSSTSSDDSRTRSKQRRSSPPPSSSSKNRRSDRDRRSEKAHSRDDRNRRSRERR</sequence>
<dbReference type="InterPro" id="IPR000504">
    <property type="entry name" value="RRM_dom"/>
</dbReference>
<evidence type="ECO:0000256" key="5">
    <source>
        <dbReference type="ARBA" id="ARBA00023110"/>
    </source>
</evidence>
<evidence type="ECO:0000256" key="10">
    <source>
        <dbReference type="SAM" id="MobiDB-lite"/>
    </source>
</evidence>
<dbReference type="InterPro" id="IPR012677">
    <property type="entry name" value="Nucleotide-bd_a/b_plait_sf"/>
</dbReference>
<dbReference type="Proteomes" id="UP000192578">
    <property type="component" value="Unassembled WGS sequence"/>
</dbReference>
<keyword evidence="7 9" id="KW-0539">Nucleus</keyword>
<keyword evidence="5 9" id="KW-0697">Rotamase</keyword>
<dbReference type="InterPro" id="IPR029000">
    <property type="entry name" value="Cyclophilin-like_dom_sf"/>
</dbReference>
<evidence type="ECO:0000256" key="3">
    <source>
        <dbReference type="ARBA" id="ARBA00004123"/>
    </source>
</evidence>
<dbReference type="InterPro" id="IPR035542">
    <property type="entry name" value="CRIP"/>
</dbReference>
<dbReference type="GO" id="GO:0003723">
    <property type="term" value="F:RNA binding"/>
    <property type="evidence" value="ECO:0007669"/>
    <property type="project" value="UniProtKB-UniRule"/>
</dbReference>
<dbReference type="FunFam" id="2.40.100.10:FF:000015">
    <property type="entry name" value="Peptidyl-prolyl cis-trans isomerase"/>
    <property type="match status" value="1"/>
</dbReference>
<dbReference type="AlphaFoldDB" id="A0A1W0WSW6"/>
<dbReference type="PRINTS" id="PR00153">
    <property type="entry name" value="CSAPPISMRASE"/>
</dbReference>
<evidence type="ECO:0000256" key="2">
    <source>
        <dbReference type="ARBA" id="ARBA00002388"/>
    </source>
</evidence>
<keyword evidence="14" id="KW-1185">Reference proteome</keyword>
<dbReference type="Gene3D" id="2.40.100.10">
    <property type="entry name" value="Cyclophilin-like"/>
    <property type="match status" value="1"/>
</dbReference>
<dbReference type="PROSITE" id="PS50072">
    <property type="entry name" value="CSA_PPIASE_2"/>
    <property type="match status" value="1"/>
</dbReference>
<evidence type="ECO:0000256" key="8">
    <source>
        <dbReference type="PROSITE-ProRule" id="PRU00176"/>
    </source>
</evidence>
<dbReference type="SUPFAM" id="SSF50891">
    <property type="entry name" value="Cyclophilin-like"/>
    <property type="match status" value="1"/>
</dbReference>
<comment type="function">
    <text evidence="2 9">PPIases accelerate the folding of proteins. It catalyzes the cis-trans isomerization of proline imidic peptide bonds in oligopeptides.</text>
</comment>
<dbReference type="SMART" id="SM00360">
    <property type="entry name" value="RRM"/>
    <property type="match status" value="1"/>
</dbReference>
<accession>A0A1W0WSW6</accession>
<keyword evidence="6 9" id="KW-0413">Isomerase</keyword>
<reference evidence="14" key="1">
    <citation type="submission" date="2017-01" db="EMBL/GenBank/DDBJ databases">
        <title>Comparative genomics of anhydrobiosis in the tardigrade Hypsibius dujardini.</title>
        <authorList>
            <person name="Yoshida Y."/>
            <person name="Koutsovoulos G."/>
            <person name="Laetsch D."/>
            <person name="Stevens L."/>
            <person name="Kumar S."/>
            <person name="Horikawa D."/>
            <person name="Ishino K."/>
            <person name="Komine S."/>
            <person name="Tomita M."/>
            <person name="Blaxter M."/>
            <person name="Arakawa K."/>
        </authorList>
    </citation>
    <scope>NUCLEOTIDE SEQUENCE [LARGE SCALE GENOMIC DNA]</scope>
    <source>
        <strain evidence="14">Z151</strain>
    </source>
</reference>
<feature type="compositionally biased region" description="Basic residues" evidence="10">
    <location>
        <begin position="398"/>
        <end position="419"/>
    </location>
</feature>
<feature type="compositionally biased region" description="Low complexity" evidence="10">
    <location>
        <begin position="445"/>
        <end position="454"/>
    </location>
</feature>
<evidence type="ECO:0000256" key="4">
    <source>
        <dbReference type="ARBA" id="ARBA00022884"/>
    </source>
</evidence>
<dbReference type="PROSITE" id="PS50102">
    <property type="entry name" value="RRM"/>
    <property type="match status" value="1"/>
</dbReference>
<dbReference type="EC" id="5.2.1.8" evidence="9"/>
<gene>
    <name evidence="13" type="ORF">BV898_07690</name>
</gene>
<evidence type="ECO:0000256" key="6">
    <source>
        <dbReference type="ARBA" id="ARBA00023235"/>
    </source>
</evidence>
<dbReference type="FunFam" id="3.30.70.330:FF:000287">
    <property type="entry name" value="Peptidyl-prolyl cis-trans isomerase"/>
    <property type="match status" value="1"/>
</dbReference>
<feature type="domain" description="RRM" evidence="12">
    <location>
        <begin position="240"/>
        <end position="318"/>
    </location>
</feature>
<dbReference type="InterPro" id="IPR002130">
    <property type="entry name" value="Cyclophilin-type_PPIase_dom"/>
</dbReference>
<feature type="compositionally biased region" description="Basic and acidic residues" evidence="10">
    <location>
        <begin position="372"/>
        <end position="392"/>
    </location>
</feature>
<dbReference type="PANTHER" id="PTHR45843">
    <property type="entry name" value="PEPTIDYL-PROLYL CIS-TRANS ISOMERASE-LIKE 4"/>
    <property type="match status" value="1"/>
</dbReference>